<evidence type="ECO:0000313" key="4">
    <source>
        <dbReference type="Proteomes" id="UP000235388"/>
    </source>
</evidence>
<feature type="compositionally biased region" description="Polar residues" evidence="1">
    <location>
        <begin position="291"/>
        <end position="304"/>
    </location>
</feature>
<keyword evidence="2" id="KW-0732">Signal</keyword>
<comment type="caution">
    <text evidence="3">The sequence shown here is derived from an EMBL/GenBank/DDBJ whole genome shotgun (WGS) entry which is preliminary data.</text>
</comment>
<evidence type="ECO:0000256" key="1">
    <source>
        <dbReference type="SAM" id="MobiDB-lite"/>
    </source>
</evidence>
<feature type="chain" id="PRO_5014944107" evidence="2">
    <location>
        <begin position="18"/>
        <end position="304"/>
    </location>
</feature>
<evidence type="ECO:0000256" key="2">
    <source>
        <dbReference type="SAM" id="SignalP"/>
    </source>
</evidence>
<keyword evidence="4" id="KW-1185">Reference proteome</keyword>
<dbReference type="EMBL" id="PGCJ01001236">
    <property type="protein sequence ID" value="PLW07320.1"/>
    <property type="molecule type" value="Genomic_DNA"/>
</dbReference>
<dbReference type="Proteomes" id="UP000235388">
    <property type="component" value="Unassembled WGS sequence"/>
</dbReference>
<protein>
    <submittedName>
        <fullName evidence="3">Uncharacterized protein</fullName>
    </submittedName>
</protein>
<organism evidence="3 4">
    <name type="scientific">Puccinia coronata f. sp. avenae</name>
    <dbReference type="NCBI Taxonomy" id="200324"/>
    <lineage>
        <taxon>Eukaryota</taxon>
        <taxon>Fungi</taxon>
        <taxon>Dikarya</taxon>
        <taxon>Basidiomycota</taxon>
        <taxon>Pucciniomycotina</taxon>
        <taxon>Pucciniomycetes</taxon>
        <taxon>Pucciniales</taxon>
        <taxon>Pucciniaceae</taxon>
        <taxon>Puccinia</taxon>
    </lineage>
</organism>
<gene>
    <name evidence="3" type="ORF">PCANC_26625</name>
</gene>
<name>A0A2N5S255_9BASI</name>
<dbReference type="AlphaFoldDB" id="A0A2N5S255"/>
<feature type="region of interest" description="Disordered" evidence="1">
    <location>
        <begin position="254"/>
        <end position="304"/>
    </location>
</feature>
<feature type="signal peptide" evidence="2">
    <location>
        <begin position="1"/>
        <end position="17"/>
    </location>
</feature>
<accession>A0A2N5S255</accession>
<proteinExistence type="predicted"/>
<sequence length="304" mass="33830">MAKLLARTLTLPVLLKTQRVSVLQVAKVKACTNWSVNFEVTNTLDVFWNLVLLPKVQHLDLVQPPIKFMDALPKILSEVLLVSHVHDKVTNPDIYKNPPHIMSNQMARFKLRLISLFPHTAQVNHAEWLKFCDALTSFIKKPLLLNAFKFDIALIILLLDSLYPTNDTASCTHTILAELMLKRKFCEQALLPPLPLLKNQSTTRAPFRLAITAAERDHLASDAEHLFVTTLATSSFQSRQTINDKIPITAAAAASSSPKIEQDKNARQPRIVVPASSSSYKRPISVPEPPNLSTSAATANSFKS</sequence>
<evidence type="ECO:0000313" key="3">
    <source>
        <dbReference type="EMBL" id="PLW07320.1"/>
    </source>
</evidence>
<reference evidence="3 4" key="1">
    <citation type="submission" date="2017-11" db="EMBL/GenBank/DDBJ databases">
        <title>De novo assembly and phasing of dikaryotic genomes from two isolates of Puccinia coronata f. sp. avenae, the causal agent of oat crown rust.</title>
        <authorList>
            <person name="Miller M.E."/>
            <person name="Zhang Y."/>
            <person name="Omidvar V."/>
            <person name="Sperschneider J."/>
            <person name="Schwessinger B."/>
            <person name="Raley C."/>
            <person name="Palmer J.M."/>
            <person name="Garnica D."/>
            <person name="Upadhyaya N."/>
            <person name="Rathjen J."/>
            <person name="Taylor J.M."/>
            <person name="Park R.F."/>
            <person name="Dodds P.N."/>
            <person name="Hirsch C.D."/>
            <person name="Kianian S.F."/>
            <person name="Figueroa M."/>
        </authorList>
    </citation>
    <scope>NUCLEOTIDE SEQUENCE [LARGE SCALE GENOMIC DNA]</scope>
    <source>
        <strain evidence="3">12NC29</strain>
    </source>
</reference>